<accession>A0A4Y8W8N3</accession>
<organism evidence="3 4">
    <name type="scientific">Vibrio ouci</name>
    <dbReference type="NCBI Taxonomy" id="2499078"/>
    <lineage>
        <taxon>Bacteria</taxon>
        <taxon>Pseudomonadati</taxon>
        <taxon>Pseudomonadota</taxon>
        <taxon>Gammaproteobacteria</taxon>
        <taxon>Vibrionales</taxon>
        <taxon>Vibrionaceae</taxon>
        <taxon>Vibrio</taxon>
    </lineage>
</organism>
<name>A0A4Y8W8N3_9VIBR</name>
<reference evidence="3 4" key="1">
    <citation type="submission" date="2019-01" db="EMBL/GenBank/DDBJ databases">
        <title>Vibrio BEI176 sp. nov, a marine bacterium isolated from China: eastern marignal seas.</title>
        <authorList>
            <person name="Li B."/>
        </authorList>
    </citation>
    <scope>NUCLEOTIDE SEQUENCE [LARGE SCALE GENOMIC DNA]</scope>
    <source>
        <strain evidence="3 4">BEI176</strain>
    </source>
</reference>
<dbReference type="Proteomes" id="UP000297753">
    <property type="component" value="Unassembled WGS sequence"/>
</dbReference>
<evidence type="ECO:0000313" key="3">
    <source>
        <dbReference type="EMBL" id="TFH88915.1"/>
    </source>
</evidence>
<evidence type="ECO:0000313" key="4">
    <source>
        <dbReference type="Proteomes" id="UP000297753"/>
    </source>
</evidence>
<dbReference type="EMBL" id="SATR01000216">
    <property type="protein sequence ID" value="TFH88915.1"/>
    <property type="molecule type" value="Genomic_DNA"/>
</dbReference>
<keyword evidence="4" id="KW-1185">Reference proteome</keyword>
<dbReference type="AlphaFoldDB" id="A0A4Y8W8N3"/>
<keyword evidence="2" id="KW-0732">Signal</keyword>
<dbReference type="RefSeq" id="WP_134837795.1">
    <property type="nucleotide sequence ID" value="NZ_SATR01000216.1"/>
</dbReference>
<evidence type="ECO:0000256" key="1">
    <source>
        <dbReference type="SAM" id="MobiDB-lite"/>
    </source>
</evidence>
<feature type="region of interest" description="Disordered" evidence="1">
    <location>
        <begin position="87"/>
        <end position="109"/>
    </location>
</feature>
<gene>
    <name evidence="3" type="ORF">ELS82_25245</name>
</gene>
<proteinExistence type="predicted"/>
<feature type="compositionally biased region" description="Basic and acidic residues" evidence="1">
    <location>
        <begin position="87"/>
        <end position="107"/>
    </location>
</feature>
<feature type="signal peptide" evidence="2">
    <location>
        <begin position="1"/>
        <end position="18"/>
    </location>
</feature>
<protein>
    <submittedName>
        <fullName evidence="3">Uncharacterized protein</fullName>
    </submittedName>
</protein>
<sequence>MKSSLFVLLALASVGTNATTLTTCNNFGSSIHCQSNNYQNGMNQGLNQIQGVLNDIESRKRQKEQQAHELEMQRKQIEHERWLANQKQKELERQARQKNSKELESQKTHRINVQQVESVQTSSVIQQDKVIHWSNSSPSGRILSLLKFNQFGR</sequence>
<evidence type="ECO:0000256" key="2">
    <source>
        <dbReference type="SAM" id="SignalP"/>
    </source>
</evidence>
<feature type="chain" id="PRO_5021407770" evidence="2">
    <location>
        <begin position="19"/>
        <end position="153"/>
    </location>
</feature>
<comment type="caution">
    <text evidence="3">The sequence shown here is derived from an EMBL/GenBank/DDBJ whole genome shotgun (WGS) entry which is preliminary data.</text>
</comment>